<dbReference type="InterPro" id="IPR025160">
    <property type="entry name" value="AATF"/>
</dbReference>
<evidence type="ECO:0000256" key="1">
    <source>
        <dbReference type="ARBA" id="ARBA00008966"/>
    </source>
</evidence>
<feature type="compositionally biased region" description="Basic and acidic residues" evidence="2">
    <location>
        <begin position="170"/>
        <end position="189"/>
    </location>
</feature>
<dbReference type="PANTHER" id="PTHR15565:SF0">
    <property type="entry name" value="PROTEIN AATF"/>
    <property type="match status" value="1"/>
</dbReference>
<feature type="region of interest" description="Disordered" evidence="2">
    <location>
        <begin position="387"/>
        <end position="407"/>
    </location>
</feature>
<feature type="compositionally biased region" description="Acidic residues" evidence="2">
    <location>
        <begin position="154"/>
        <end position="169"/>
    </location>
</feature>
<dbReference type="InterPro" id="IPR039223">
    <property type="entry name" value="AATF/Bfr2"/>
</dbReference>
<dbReference type="InterPro" id="IPR012617">
    <property type="entry name" value="AATF_C"/>
</dbReference>
<dbReference type="OrthoDB" id="5783963at2759"/>
<gene>
    <name evidence="5" type="ORF">C0Q70_05258</name>
</gene>
<feature type="domain" description="AATF leucine zipper-containing" evidence="4">
    <location>
        <begin position="205"/>
        <end position="341"/>
    </location>
</feature>
<evidence type="ECO:0008006" key="7">
    <source>
        <dbReference type="Google" id="ProtNLM"/>
    </source>
</evidence>
<dbReference type="AlphaFoldDB" id="A0A2T7PKN5"/>
<name>A0A2T7PKN5_POMCA</name>
<feature type="compositionally biased region" description="Basic and acidic residues" evidence="2">
    <location>
        <begin position="391"/>
        <end position="400"/>
    </location>
</feature>
<dbReference type="EMBL" id="PZQS01000003">
    <property type="protein sequence ID" value="PVD33996.1"/>
    <property type="molecule type" value="Genomic_DNA"/>
</dbReference>
<feature type="domain" description="Apoptosis-antagonizing transcription factor C-terminal" evidence="3">
    <location>
        <begin position="425"/>
        <end position="508"/>
    </location>
</feature>
<dbReference type="OMA" id="INFMAPN"/>
<feature type="compositionally biased region" description="Basic and acidic residues" evidence="2">
    <location>
        <begin position="73"/>
        <end position="82"/>
    </location>
</feature>
<evidence type="ECO:0000313" key="5">
    <source>
        <dbReference type="EMBL" id="PVD33996.1"/>
    </source>
</evidence>
<evidence type="ECO:0000259" key="4">
    <source>
        <dbReference type="Pfam" id="PF13339"/>
    </source>
</evidence>
<dbReference type="GO" id="GO:0006357">
    <property type="term" value="P:regulation of transcription by RNA polymerase II"/>
    <property type="evidence" value="ECO:0007669"/>
    <property type="project" value="TreeGrafter"/>
</dbReference>
<dbReference type="Pfam" id="PF08164">
    <property type="entry name" value="TRAUB"/>
    <property type="match status" value="1"/>
</dbReference>
<evidence type="ECO:0000313" key="6">
    <source>
        <dbReference type="Proteomes" id="UP000245119"/>
    </source>
</evidence>
<dbReference type="Proteomes" id="UP000245119">
    <property type="component" value="Linkage Group LG3"/>
</dbReference>
<reference evidence="5 6" key="1">
    <citation type="submission" date="2018-04" db="EMBL/GenBank/DDBJ databases">
        <title>The genome of golden apple snail Pomacea canaliculata provides insight into stress tolerance and invasive adaptation.</title>
        <authorList>
            <person name="Liu C."/>
            <person name="Liu B."/>
            <person name="Ren Y."/>
            <person name="Zhang Y."/>
            <person name="Wang H."/>
            <person name="Li S."/>
            <person name="Jiang F."/>
            <person name="Yin L."/>
            <person name="Zhang G."/>
            <person name="Qian W."/>
            <person name="Fan W."/>
        </authorList>
    </citation>
    <scope>NUCLEOTIDE SEQUENCE [LARGE SCALE GENOMIC DNA]</scope>
    <source>
        <strain evidence="5">SZHN2017</strain>
        <tissue evidence="5">Muscle</tissue>
    </source>
</reference>
<evidence type="ECO:0000259" key="3">
    <source>
        <dbReference type="Pfam" id="PF08164"/>
    </source>
</evidence>
<dbReference type="PANTHER" id="PTHR15565">
    <property type="entry name" value="AATF PROTEIN APOPTOSIS ANTAGONIZING TRANSCRIPTION FACTOR"/>
    <property type="match status" value="1"/>
</dbReference>
<protein>
    <recommendedName>
        <fullName evidence="7">Protein AATF</fullName>
    </recommendedName>
</protein>
<feature type="compositionally biased region" description="Basic and acidic residues" evidence="2">
    <location>
        <begin position="130"/>
        <end position="139"/>
    </location>
</feature>
<proteinExistence type="inferred from homology"/>
<dbReference type="STRING" id="400727.A0A2T7PKN5"/>
<evidence type="ECO:0000256" key="2">
    <source>
        <dbReference type="SAM" id="MobiDB-lite"/>
    </source>
</evidence>
<feature type="compositionally biased region" description="Basic and acidic residues" evidence="2">
    <location>
        <begin position="94"/>
        <end position="106"/>
    </location>
</feature>
<feature type="compositionally biased region" description="Acidic residues" evidence="2">
    <location>
        <begin position="83"/>
        <end position="92"/>
    </location>
</feature>
<comment type="similarity">
    <text evidence="1">Belongs to the AATF family.</text>
</comment>
<sequence length="517" mass="59176">MAFFEQFAEFNTAPASDDPEQDSDDVTQAQITYNEDDNEIIDNGASQLRRQTASFLSDTDTKYAGQKLSRKNLDWFDDKASESEGDESEWETGSESKLESESGTEDHSEESEEEEQQLYTFSSKVKQAAKKHEPENEFRFEDDEDYFKHAGSLDEAEDDFSENTEDDQSIEYHENSDDERGKTGKSKDSQEEEVLQTVATHQSDEIAKGRATIAQLGVWDSLMEGRIKLQKMLVLVNQLPQPDVWKQYVTEGSVREAAEKAQSMLQELLAALLQMQGKLLLNRTSVGDAIDIGDTVCKSDNNEAASLKRKHMYTDFDEICAKRHAGFCTYRNDTLHKWHDKTRLFSKKLKSFSAFDIPVLKQIDQVLSDRDRLVRRTQIKRSSYHVVGKPENAEKPEPSKLTKGSLDMQSTVVHDPEIFDDDDFYHQLLRDLIERKAEDASDPTLVSRQWLEIQKLRNKAKRKNVDTRASKGRKLRYNVHNKLVNFMAPMDSSTWSTEAKNDLFASLFKDAAAPVER</sequence>
<dbReference type="Pfam" id="PF13339">
    <property type="entry name" value="AATF-Che1"/>
    <property type="match status" value="1"/>
</dbReference>
<accession>A0A2T7PKN5</accession>
<feature type="region of interest" description="Disordered" evidence="2">
    <location>
        <begin position="73"/>
        <end position="192"/>
    </location>
</feature>
<keyword evidence="6" id="KW-1185">Reference proteome</keyword>
<dbReference type="GO" id="GO:0005730">
    <property type="term" value="C:nucleolus"/>
    <property type="evidence" value="ECO:0007669"/>
    <property type="project" value="TreeGrafter"/>
</dbReference>
<organism evidence="5 6">
    <name type="scientific">Pomacea canaliculata</name>
    <name type="common">Golden apple snail</name>
    <dbReference type="NCBI Taxonomy" id="400727"/>
    <lineage>
        <taxon>Eukaryota</taxon>
        <taxon>Metazoa</taxon>
        <taxon>Spiralia</taxon>
        <taxon>Lophotrochozoa</taxon>
        <taxon>Mollusca</taxon>
        <taxon>Gastropoda</taxon>
        <taxon>Caenogastropoda</taxon>
        <taxon>Architaenioglossa</taxon>
        <taxon>Ampullarioidea</taxon>
        <taxon>Ampullariidae</taxon>
        <taxon>Pomacea</taxon>
    </lineage>
</organism>
<feature type="compositionally biased region" description="Acidic residues" evidence="2">
    <location>
        <begin position="107"/>
        <end position="116"/>
    </location>
</feature>
<comment type="caution">
    <text evidence="5">The sequence shown here is derived from an EMBL/GenBank/DDBJ whole genome shotgun (WGS) entry which is preliminary data.</text>
</comment>